<evidence type="ECO:0008006" key="14">
    <source>
        <dbReference type="Google" id="ProtNLM"/>
    </source>
</evidence>
<dbReference type="Pfam" id="PF03587">
    <property type="entry name" value="EMG1"/>
    <property type="match status" value="1"/>
</dbReference>
<protein>
    <recommendedName>
        <fullName evidence="14">Ribosomal RNA small subunit methyltransferase NEP1</fullName>
    </recommendedName>
</protein>
<comment type="subcellular location">
    <subcellularLocation>
        <location evidence="1">Nucleus</location>
        <location evidence="1">Nucleolus</location>
    </subcellularLocation>
</comment>
<keyword evidence="7" id="KW-0949">S-adenosyl-L-methionine</keyword>
<dbReference type="InterPro" id="IPR029026">
    <property type="entry name" value="tRNA_m1G_MTases_N"/>
</dbReference>
<dbReference type="Proteomes" id="UP001187192">
    <property type="component" value="Unassembled WGS sequence"/>
</dbReference>
<evidence type="ECO:0000256" key="2">
    <source>
        <dbReference type="ARBA" id="ARBA00008115"/>
    </source>
</evidence>
<name>A0AA88DSL5_FICCA</name>
<keyword evidence="8" id="KW-0699">rRNA-binding</keyword>
<comment type="similarity">
    <text evidence="2">Belongs to the class IV-like SAM-binding methyltransferase superfamily. RNA methyltransferase NEP1 family.</text>
</comment>
<dbReference type="GO" id="GO:0019843">
    <property type="term" value="F:rRNA binding"/>
    <property type="evidence" value="ECO:0007669"/>
    <property type="project" value="UniProtKB-KW"/>
</dbReference>
<evidence type="ECO:0000256" key="9">
    <source>
        <dbReference type="ARBA" id="ARBA00022884"/>
    </source>
</evidence>
<evidence type="ECO:0000313" key="12">
    <source>
        <dbReference type="EMBL" id="GMN60900.1"/>
    </source>
</evidence>
<dbReference type="FunFam" id="3.40.1280.10:FF:000003">
    <property type="entry name" value="Ribosomal RNA small subunit methyltransferase"/>
    <property type="match status" value="1"/>
</dbReference>
<evidence type="ECO:0000256" key="1">
    <source>
        <dbReference type="ARBA" id="ARBA00004604"/>
    </source>
</evidence>
<evidence type="ECO:0000256" key="5">
    <source>
        <dbReference type="ARBA" id="ARBA00022603"/>
    </source>
</evidence>
<dbReference type="PANTHER" id="PTHR12636:SF5">
    <property type="entry name" value="RIBOSOMAL RNA SMALL SUBUNIT METHYLTRANSFERASE NEP1"/>
    <property type="match status" value="1"/>
</dbReference>
<evidence type="ECO:0000256" key="10">
    <source>
        <dbReference type="ARBA" id="ARBA00023242"/>
    </source>
</evidence>
<keyword evidence="10" id="KW-0539">Nucleus</keyword>
<keyword evidence="9" id="KW-0694">RNA-binding</keyword>
<dbReference type="InterPro" id="IPR005304">
    <property type="entry name" value="Rbsml_bgen_MeTrfase_EMG1/NEP1"/>
</dbReference>
<sequence>MGVPVGGGGEVGGPGVWREGKREKVGPTSLGVPGPTGEGRGLGGGWPGVSRWRQGGCGRRRRLRALTMGKTYAERVKKRKKTTEKYDREEETQERSHEKEEQQQEAEKQIEEQEEEDENGGSVDLEGIPLAPTQKNDRNKPGVIFILEKASLEVGKKGKNYELLNSDDHADYLRKKGKNPADYRPDIAHQALLMILDSPLNKAGRLRAVYVRTETGVLIEVKPFVRIPRTFKRFAGVMLQLLQKLSITAVGKREKLLRVIKNPVTQYLPVNSRKIGLSYSSDKLVKMRDYVATASDDTDLVFVVGAMAHGKIDVDYIDDFIAVSGYPLSAAYCITMICQALEAKWNIL</sequence>
<dbReference type="CDD" id="cd18088">
    <property type="entry name" value="Nep1-like"/>
    <property type="match status" value="1"/>
</dbReference>
<proteinExistence type="inferred from homology"/>
<dbReference type="SUPFAM" id="SSF75217">
    <property type="entry name" value="alpha/beta knot"/>
    <property type="match status" value="1"/>
</dbReference>
<evidence type="ECO:0000256" key="3">
    <source>
        <dbReference type="ARBA" id="ARBA00022517"/>
    </source>
</evidence>
<dbReference type="PANTHER" id="PTHR12636">
    <property type="entry name" value="NEP1/MRA1"/>
    <property type="match status" value="1"/>
</dbReference>
<keyword evidence="5" id="KW-0489">Methyltransferase</keyword>
<dbReference type="GO" id="GO:0032040">
    <property type="term" value="C:small-subunit processome"/>
    <property type="evidence" value="ECO:0007669"/>
    <property type="project" value="TreeGrafter"/>
</dbReference>
<dbReference type="GO" id="GO:0070475">
    <property type="term" value="P:rRNA base methylation"/>
    <property type="evidence" value="ECO:0007669"/>
    <property type="project" value="InterPro"/>
</dbReference>
<keyword evidence="6" id="KW-0808">Transferase</keyword>
<dbReference type="EMBL" id="BTGU01000104">
    <property type="protein sequence ID" value="GMN60900.1"/>
    <property type="molecule type" value="Genomic_DNA"/>
</dbReference>
<feature type="region of interest" description="Disordered" evidence="11">
    <location>
        <begin position="1"/>
        <end position="136"/>
    </location>
</feature>
<comment type="caution">
    <text evidence="12">The sequence shown here is derived from an EMBL/GenBank/DDBJ whole genome shotgun (WGS) entry which is preliminary data.</text>
</comment>
<keyword evidence="3" id="KW-0690">Ribosome biogenesis</keyword>
<evidence type="ECO:0000256" key="7">
    <source>
        <dbReference type="ARBA" id="ARBA00022691"/>
    </source>
</evidence>
<evidence type="ECO:0000256" key="11">
    <source>
        <dbReference type="SAM" id="MobiDB-lite"/>
    </source>
</evidence>
<dbReference type="AlphaFoldDB" id="A0AA88DSL5"/>
<evidence type="ECO:0000256" key="6">
    <source>
        <dbReference type="ARBA" id="ARBA00022679"/>
    </source>
</evidence>
<feature type="compositionally biased region" description="Gly residues" evidence="11">
    <location>
        <begin position="1"/>
        <end position="15"/>
    </location>
</feature>
<dbReference type="GO" id="GO:0070037">
    <property type="term" value="F:rRNA (pseudouridine) methyltransferase activity"/>
    <property type="evidence" value="ECO:0007669"/>
    <property type="project" value="InterPro"/>
</dbReference>
<dbReference type="Gene3D" id="3.40.1280.10">
    <property type="match status" value="1"/>
</dbReference>
<keyword evidence="13" id="KW-1185">Reference proteome</keyword>
<reference evidence="12" key="1">
    <citation type="submission" date="2023-07" db="EMBL/GenBank/DDBJ databases">
        <title>draft genome sequence of fig (Ficus carica).</title>
        <authorList>
            <person name="Takahashi T."/>
            <person name="Nishimura K."/>
        </authorList>
    </citation>
    <scope>NUCLEOTIDE SEQUENCE</scope>
</reference>
<accession>A0AA88DSL5</accession>
<keyword evidence="4" id="KW-0698">rRNA processing</keyword>
<evidence type="ECO:0000256" key="4">
    <source>
        <dbReference type="ARBA" id="ARBA00022552"/>
    </source>
</evidence>
<dbReference type="InterPro" id="IPR029028">
    <property type="entry name" value="Alpha/beta_knot_MTases"/>
</dbReference>
<organism evidence="12 13">
    <name type="scientific">Ficus carica</name>
    <name type="common">Common fig</name>
    <dbReference type="NCBI Taxonomy" id="3494"/>
    <lineage>
        <taxon>Eukaryota</taxon>
        <taxon>Viridiplantae</taxon>
        <taxon>Streptophyta</taxon>
        <taxon>Embryophyta</taxon>
        <taxon>Tracheophyta</taxon>
        <taxon>Spermatophyta</taxon>
        <taxon>Magnoliopsida</taxon>
        <taxon>eudicotyledons</taxon>
        <taxon>Gunneridae</taxon>
        <taxon>Pentapetalae</taxon>
        <taxon>rosids</taxon>
        <taxon>fabids</taxon>
        <taxon>Rosales</taxon>
        <taxon>Moraceae</taxon>
        <taxon>Ficeae</taxon>
        <taxon>Ficus</taxon>
    </lineage>
</organism>
<evidence type="ECO:0000313" key="13">
    <source>
        <dbReference type="Proteomes" id="UP001187192"/>
    </source>
</evidence>
<feature type="compositionally biased region" description="Basic and acidic residues" evidence="11">
    <location>
        <begin position="83"/>
        <end position="111"/>
    </location>
</feature>
<feature type="compositionally biased region" description="Gly residues" evidence="11">
    <location>
        <begin position="34"/>
        <end position="47"/>
    </location>
</feature>
<evidence type="ECO:0000256" key="8">
    <source>
        <dbReference type="ARBA" id="ARBA00022730"/>
    </source>
</evidence>
<gene>
    <name evidence="12" type="ORF">TIFTF001_029988</name>
</gene>